<organism evidence="1 2">
    <name type="scientific">Aquariibacter lacus</name>
    <dbReference type="NCBI Taxonomy" id="2801332"/>
    <lineage>
        <taxon>Bacteria</taxon>
        <taxon>Pseudomonadati</taxon>
        <taxon>Pseudomonadota</taxon>
        <taxon>Betaproteobacteria</taxon>
        <taxon>Burkholderiales</taxon>
        <taxon>Sphaerotilaceae</taxon>
        <taxon>Aquariibacter</taxon>
    </lineage>
</organism>
<dbReference type="Gene3D" id="1.25.40.10">
    <property type="entry name" value="Tetratricopeptide repeat domain"/>
    <property type="match status" value="1"/>
</dbReference>
<dbReference type="AlphaFoldDB" id="A0A9X0XCI7"/>
<protein>
    <submittedName>
        <fullName evidence="1">Tetratricopeptide repeat protein</fullName>
    </submittedName>
</protein>
<dbReference type="InterPro" id="IPR011990">
    <property type="entry name" value="TPR-like_helical_dom_sf"/>
</dbReference>
<dbReference type="InterPro" id="IPR009211">
    <property type="entry name" value="TagJ"/>
</dbReference>
<evidence type="ECO:0000313" key="2">
    <source>
        <dbReference type="Proteomes" id="UP000643207"/>
    </source>
</evidence>
<dbReference type="Pfam" id="PF07024">
    <property type="entry name" value="ImpE"/>
    <property type="match status" value="1"/>
</dbReference>
<dbReference type="RefSeq" id="WP_201823029.1">
    <property type="nucleotide sequence ID" value="NZ_JAERRA010000001.1"/>
</dbReference>
<keyword evidence="2" id="KW-1185">Reference proteome</keyword>
<gene>
    <name evidence="1" type="ORF">JI742_00670</name>
</gene>
<dbReference type="Pfam" id="PF14559">
    <property type="entry name" value="TPR_19"/>
    <property type="match status" value="1"/>
</dbReference>
<name>A0A9X0XCI7_9BURK</name>
<dbReference type="Proteomes" id="UP000643207">
    <property type="component" value="Unassembled WGS sequence"/>
</dbReference>
<accession>A0A9X0XCI7</accession>
<dbReference type="EMBL" id="JAERRA010000001">
    <property type="protein sequence ID" value="MBL0718391.1"/>
    <property type="molecule type" value="Genomic_DNA"/>
</dbReference>
<dbReference type="SUPFAM" id="SSF144059">
    <property type="entry name" value="ImpE-like"/>
    <property type="match status" value="1"/>
</dbReference>
<reference evidence="1 2" key="1">
    <citation type="submission" date="2021-01" db="EMBL/GenBank/DDBJ databases">
        <title>Piscinibacter sp. Jin2 Genome sequencing and assembly.</title>
        <authorList>
            <person name="Kim I."/>
        </authorList>
    </citation>
    <scope>NUCLEOTIDE SEQUENCE [LARGE SCALE GENOMIC DNA]</scope>
    <source>
        <strain evidence="1 2">Jin2</strain>
    </source>
</reference>
<comment type="caution">
    <text evidence="1">The sequence shown here is derived from an EMBL/GenBank/DDBJ whole genome shotgun (WGS) entry which is preliminary data.</text>
</comment>
<sequence length="270" mass="29849">MTHPALSEAEAAIRAGSPRRALPSLTQAVRAAPADPRLRVFLAQLLCVLGQWDRAHTQLNVAADMDPSTHPMREMVGHALRCELMRAAVFQGRRSPMIFGQPDEWLALLIESMLQAGQGQHEQAQSLADRAFEAAPPSPGRLDGQPFAWLADADSRLGPVLEAMINGRYYWLPFARLSRITLEPPADLRDMVWLPAQLVFANGGEAVAMLPTRYPGTEASEDDALLMARRTEWRSAGAERWFGLGQRILVSDQGEHDLLSLREIEFDGHG</sequence>
<proteinExistence type="predicted"/>
<evidence type="ECO:0000313" key="1">
    <source>
        <dbReference type="EMBL" id="MBL0718391.1"/>
    </source>
</evidence>
<dbReference type="PIRSF" id="PIRSF029288">
    <property type="entry name" value="SciE_ImpE"/>
    <property type="match status" value="1"/>
</dbReference>